<evidence type="ECO:0000313" key="12">
    <source>
        <dbReference type="Proteomes" id="UP000623419"/>
    </source>
</evidence>
<dbReference type="SMART" id="SM00387">
    <property type="entry name" value="HATPase_c"/>
    <property type="match status" value="1"/>
</dbReference>
<dbReference type="Gene3D" id="3.30.565.10">
    <property type="entry name" value="Histidine kinase-like ATPase, C-terminal domain"/>
    <property type="match status" value="1"/>
</dbReference>
<dbReference type="PANTHER" id="PTHR42878">
    <property type="entry name" value="TWO-COMPONENT HISTIDINE KINASE"/>
    <property type="match status" value="1"/>
</dbReference>
<proteinExistence type="predicted"/>
<dbReference type="PROSITE" id="PS50112">
    <property type="entry name" value="PAS"/>
    <property type="match status" value="1"/>
</dbReference>
<dbReference type="SMART" id="SM00388">
    <property type="entry name" value="HisKA"/>
    <property type="match status" value="1"/>
</dbReference>
<evidence type="ECO:0000259" key="9">
    <source>
        <dbReference type="PROSITE" id="PS50109"/>
    </source>
</evidence>
<evidence type="ECO:0000256" key="4">
    <source>
        <dbReference type="ARBA" id="ARBA00022679"/>
    </source>
</evidence>
<reference evidence="12" key="1">
    <citation type="journal article" date="2019" name="Int. J. Syst. Evol. Microbiol.">
        <title>The Global Catalogue of Microorganisms (GCM) 10K type strain sequencing project: providing services to taxonomists for standard genome sequencing and annotation.</title>
        <authorList>
            <consortium name="The Broad Institute Genomics Platform"/>
            <consortium name="The Broad Institute Genome Sequencing Center for Infectious Disease"/>
            <person name="Wu L."/>
            <person name="Ma J."/>
        </authorList>
    </citation>
    <scope>NUCLEOTIDE SEQUENCE [LARGE SCALE GENOMIC DNA]</scope>
    <source>
        <strain evidence="12">CGMCC 1.15905</strain>
    </source>
</reference>
<dbReference type="PRINTS" id="PR00344">
    <property type="entry name" value="BCTRLSENSOR"/>
</dbReference>
<dbReference type="InterPro" id="IPR036890">
    <property type="entry name" value="HATPase_C_sf"/>
</dbReference>
<comment type="catalytic activity">
    <reaction evidence="1">
        <text>ATP + protein L-histidine = ADP + protein N-phospho-L-histidine.</text>
        <dbReference type="EC" id="2.7.13.3"/>
    </reaction>
</comment>
<sequence>MNRALDRPTEDVLDTLPCALLCFDASGRVCASNARLLALVGRNRRQVMGGRVETLLTAGSAMFLRTYVLPLLMGHGQADEIALDLQHVDGSELPVLISARREGQGADAIVRCAILPAPRRTDHERELQRARREAEHARSHLERANADLDRFAASAAHDLSEPTRKVRAFGDRLLHSQRSQLHPSDRDYVARMLAAAERMQGMIDGLLQLARTGQAHEDGPRKPLARVVEQVLADFDRHIAAAAAEVILGELPEVDVDATAVGQVLQNLLGNAIKYRRDGVVPELHIEGGRLEPADVPTWWLRVRDNGTGFAPEHASRLFEPFMRLHDKHKYPGAGLGLATSQRLAQGLGGSLRAEGRPNEGASFTLTLPASPAAPARRSPGRP</sequence>
<feature type="coiled-coil region" evidence="7">
    <location>
        <begin position="120"/>
        <end position="147"/>
    </location>
</feature>
<dbReference type="PANTHER" id="PTHR42878:SF15">
    <property type="entry name" value="BACTERIOPHYTOCHROME"/>
    <property type="match status" value="1"/>
</dbReference>
<dbReference type="Gene3D" id="1.10.287.130">
    <property type="match status" value="1"/>
</dbReference>
<dbReference type="Pfam" id="PF00512">
    <property type="entry name" value="HisKA"/>
    <property type="match status" value="1"/>
</dbReference>
<keyword evidence="4" id="KW-0808">Transferase</keyword>
<dbReference type="InterPro" id="IPR000014">
    <property type="entry name" value="PAS"/>
</dbReference>
<protein>
    <recommendedName>
        <fullName evidence="2">histidine kinase</fullName>
        <ecNumber evidence="2">2.7.13.3</ecNumber>
    </recommendedName>
</protein>
<keyword evidence="12" id="KW-1185">Reference proteome</keyword>
<dbReference type="SUPFAM" id="SSF47384">
    <property type="entry name" value="Homodimeric domain of signal transducing histidine kinase"/>
    <property type="match status" value="1"/>
</dbReference>
<keyword evidence="6" id="KW-0472">Membrane</keyword>
<evidence type="ECO:0000256" key="6">
    <source>
        <dbReference type="ARBA" id="ARBA00023136"/>
    </source>
</evidence>
<accession>A0ABQ1HQ13</accession>
<dbReference type="InterPro" id="IPR005467">
    <property type="entry name" value="His_kinase_dom"/>
</dbReference>
<dbReference type="InterPro" id="IPR050351">
    <property type="entry name" value="BphY/WalK/GraS-like"/>
</dbReference>
<comment type="caution">
    <text evidence="11">The sequence shown here is derived from an EMBL/GenBank/DDBJ whole genome shotgun (WGS) entry which is preliminary data.</text>
</comment>
<dbReference type="RefSeq" id="WP_188664934.1">
    <property type="nucleotide sequence ID" value="NZ_BMKC01000003.1"/>
</dbReference>
<dbReference type="InterPro" id="IPR035965">
    <property type="entry name" value="PAS-like_dom_sf"/>
</dbReference>
<feature type="domain" description="PAS" evidence="10">
    <location>
        <begin position="5"/>
        <end position="49"/>
    </location>
</feature>
<evidence type="ECO:0000256" key="3">
    <source>
        <dbReference type="ARBA" id="ARBA00022553"/>
    </source>
</evidence>
<evidence type="ECO:0000256" key="8">
    <source>
        <dbReference type="SAM" id="MobiDB-lite"/>
    </source>
</evidence>
<keyword evidence="3" id="KW-0597">Phosphoprotein</keyword>
<evidence type="ECO:0000256" key="5">
    <source>
        <dbReference type="ARBA" id="ARBA00022777"/>
    </source>
</evidence>
<evidence type="ECO:0000259" key="10">
    <source>
        <dbReference type="PROSITE" id="PS50112"/>
    </source>
</evidence>
<gene>
    <name evidence="11" type="ORF">GCM10011521_25270</name>
</gene>
<evidence type="ECO:0000256" key="7">
    <source>
        <dbReference type="SAM" id="Coils"/>
    </source>
</evidence>
<name>A0ABQ1HQ13_9GAMM</name>
<dbReference type="Pfam" id="PF02518">
    <property type="entry name" value="HATPase_c"/>
    <property type="match status" value="1"/>
</dbReference>
<dbReference type="SUPFAM" id="SSF55874">
    <property type="entry name" value="ATPase domain of HSP90 chaperone/DNA topoisomerase II/histidine kinase"/>
    <property type="match status" value="1"/>
</dbReference>
<dbReference type="EMBL" id="BMKC01000003">
    <property type="protein sequence ID" value="GGA85770.1"/>
    <property type="molecule type" value="Genomic_DNA"/>
</dbReference>
<organism evidence="11 12">
    <name type="scientific">Arenimonas soli</name>
    <dbReference type="NCBI Taxonomy" id="2269504"/>
    <lineage>
        <taxon>Bacteria</taxon>
        <taxon>Pseudomonadati</taxon>
        <taxon>Pseudomonadota</taxon>
        <taxon>Gammaproteobacteria</taxon>
        <taxon>Lysobacterales</taxon>
        <taxon>Lysobacteraceae</taxon>
        <taxon>Arenimonas</taxon>
    </lineage>
</organism>
<evidence type="ECO:0000256" key="1">
    <source>
        <dbReference type="ARBA" id="ARBA00000085"/>
    </source>
</evidence>
<dbReference type="SUPFAM" id="SSF55785">
    <property type="entry name" value="PYP-like sensor domain (PAS domain)"/>
    <property type="match status" value="1"/>
</dbReference>
<dbReference type="InterPro" id="IPR003661">
    <property type="entry name" value="HisK_dim/P_dom"/>
</dbReference>
<dbReference type="InterPro" id="IPR036097">
    <property type="entry name" value="HisK_dim/P_sf"/>
</dbReference>
<feature type="region of interest" description="Disordered" evidence="8">
    <location>
        <begin position="350"/>
        <end position="383"/>
    </location>
</feature>
<keyword evidence="5" id="KW-0418">Kinase</keyword>
<dbReference type="Gene3D" id="3.30.450.20">
    <property type="entry name" value="PAS domain"/>
    <property type="match status" value="1"/>
</dbReference>
<evidence type="ECO:0000256" key="2">
    <source>
        <dbReference type="ARBA" id="ARBA00012438"/>
    </source>
</evidence>
<dbReference type="CDD" id="cd00082">
    <property type="entry name" value="HisKA"/>
    <property type="match status" value="1"/>
</dbReference>
<dbReference type="EC" id="2.7.13.3" evidence="2"/>
<dbReference type="Proteomes" id="UP000623419">
    <property type="component" value="Unassembled WGS sequence"/>
</dbReference>
<dbReference type="InterPro" id="IPR003594">
    <property type="entry name" value="HATPase_dom"/>
</dbReference>
<evidence type="ECO:0000313" key="11">
    <source>
        <dbReference type="EMBL" id="GGA85770.1"/>
    </source>
</evidence>
<dbReference type="PROSITE" id="PS50109">
    <property type="entry name" value="HIS_KIN"/>
    <property type="match status" value="1"/>
</dbReference>
<feature type="domain" description="Histidine kinase" evidence="9">
    <location>
        <begin position="154"/>
        <end position="372"/>
    </location>
</feature>
<feature type="compositionally biased region" description="Low complexity" evidence="8">
    <location>
        <begin position="369"/>
        <end position="383"/>
    </location>
</feature>
<dbReference type="InterPro" id="IPR004358">
    <property type="entry name" value="Sig_transdc_His_kin-like_C"/>
</dbReference>
<keyword evidence="7" id="KW-0175">Coiled coil</keyword>